<feature type="region of interest" description="Disordered" evidence="1">
    <location>
        <begin position="121"/>
        <end position="148"/>
    </location>
</feature>
<evidence type="ECO:0000313" key="2">
    <source>
        <dbReference type="EMBL" id="MBY8824275.1"/>
    </source>
</evidence>
<dbReference type="Proteomes" id="UP000706039">
    <property type="component" value="Unassembled WGS sequence"/>
</dbReference>
<comment type="caution">
    <text evidence="2">The sequence shown here is derived from an EMBL/GenBank/DDBJ whole genome shotgun (WGS) entry which is preliminary data.</text>
</comment>
<proteinExistence type="predicted"/>
<gene>
    <name evidence="2" type="ORF">K7G82_18370</name>
</gene>
<feature type="region of interest" description="Disordered" evidence="1">
    <location>
        <begin position="1"/>
        <end position="26"/>
    </location>
</feature>
<evidence type="ECO:0000256" key="1">
    <source>
        <dbReference type="SAM" id="MobiDB-lite"/>
    </source>
</evidence>
<feature type="compositionally biased region" description="Polar residues" evidence="1">
    <location>
        <begin position="128"/>
        <end position="142"/>
    </location>
</feature>
<sequence length="148" mass="15548">MNAAQKTKRSSPLSIRLSSDERSRLEREAGSVPLGTFIKSKIFGEPAGRVRRPQSVRDERTIAQLLARLGASGLAAHIQELADAARSGSLACDDEVASLIRAACADIESMRSMLVAALGLKGPASKPEPTSSTPCQAFESVSGQGGVR</sequence>
<protein>
    <recommendedName>
        <fullName evidence="4">Mobilization protein</fullName>
    </recommendedName>
</protein>
<evidence type="ECO:0000313" key="3">
    <source>
        <dbReference type="Proteomes" id="UP000706039"/>
    </source>
</evidence>
<accession>A0ABS7PSG2</accession>
<dbReference type="EMBL" id="JAINVV010000008">
    <property type="protein sequence ID" value="MBY8824275.1"/>
    <property type="molecule type" value="Genomic_DNA"/>
</dbReference>
<organism evidence="2 3">
    <name type="scientific">Sphingomonas colocasiae</name>
    <dbReference type="NCBI Taxonomy" id="1848973"/>
    <lineage>
        <taxon>Bacteria</taxon>
        <taxon>Pseudomonadati</taxon>
        <taxon>Pseudomonadota</taxon>
        <taxon>Alphaproteobacteria</taxon>
        <taxon>Sphingomonadales</taxon>
        <taxon>Sphingomonadaceae</taxon>
        <taxon>Sphingomonas</taxon>
    </lineage>
</organism>
<name>A0ABS7PSG2_9SPHN</name>
<dbReference type="RefSeq" id="WP_222991349.1">
    <property type="nucleotide sequence ID" value="NZ_JAINVV010000008.1"/>
</dbReference>
<evidence type="ECO:0008006" key="4">
    <source>
        <dbReference type="Google" id="ProtNLM"/>
    </source>
</evidence>
<reference evidence="2 3" key="1">
    <citation type="submission" date="2021-08" db="EMBL/GenBank/DDBJ databases">
        <authorList>
            <person name="Tuo L."/>
        </authorList>
    </citation>
    <scope>NUCLEOTIDE SEQUENCE [LARGE SCALE GENOMIC DNA]</scope>
    <source>
        <strain evidence="2 3">JCM 31229</strain>
    </source>
</reference>
<keyword evidence="3" id="KW-1185">Reference proteome</keyword>